<dbReference type="InterPro" id="IPR014782">
    <property type="entry name" value="Peptidase_M1_dom"/>
</dbReference>
<evidence type="ECO:0000256" key="1">
    <source>
        <dbReference type="PIRSR" id="PIRSR634015-1"/>
    </source>
</evidence>
<feature type="domain" description="Peptidase M1 membrane alanine aminopeptidase" evidence="3">
    <location>
        <begin position="58"/>
        <end position="271"/>
    </location>
</feature>
<dbReference type="InterPro" id="IPR034015">
    <property type="entry name" value="M1_LTA4H"/>
</dbReference>
<dbReference type="GO" id="GO:0008270">
    <property type="term" value="F:zinc ion binding"/>
    <property type="evidence" value="ECO:0007669"/>
    <property type="project" value="InterPro"/>
</dbReference>
<name>A0A7H9E7V8_9LACO</name>
<evidence type="ECO:0000256" key="2">
    <source>
        <dbReference type="PIRSR" id="PIRSR634015-3"/>
    </source>
</evidence>
<keyword evidence="4" id="KW-0645">Protease</keyword>
<dbReference type="Pfam" id="PF01433">
    <property type="entry name" value="Peptidase_M1"/>
    <property type="match status" value="1"/>
</dbReference>
<dbReference type="InterPro" id="IPR027268">
    <property type="entry name" value="Peptidase_M4/M1_CTD_sf"/>
</dbReference>
<evidence type="ECO:0000313" key="4">
    <source>
        <dbReference type="EMBL" id="QLL73447.1"/>
    </source>
</evidence>
<feature type="binding site" evidence="2">
    <location>
        <position position="114"/>
    </location>
    <ligand>
        <name>Zn(2+)</name>
        <dbReference type="ChEBI" id="CHEBI:29105"/>
        <note>catalytic</note>
    </ligand>
</feature>
<dbReference type="RefSeq" id="WP_180861717.1">
    <property type="nucleotide sequence ID" value="NZ_CP047415.1"/>
</dbReference>
<feature type="binding site" evidence="2">
    <location>
        <position position="110"/>
    </location>
    <ligand>
        <name>Zn(2+)</name>
        <dbReference type="ChEBI" id="CHEBI:29105"/>
        <note>catalytic</note>
    </ligand>
</feature>
<dbReference type="SUPFAM" id="SSF55486">
    <property type="entry name" value="Metalloproteases ('zincins'), catalytic domain"/>
    <property type="match status" value="1"/>
</dbReference>
<reference evidence="4 5" key="1">
    <citation type="submission" date="2020-01" db="EMBL/GenBank/DDBJ databases">
        <title>Complete and circular genome sequences of six lactobacillus isolates from horses.</title>
        <authorList>
            <person name="Hassan H.M."/>
        </authorList>
    </citation>
    <scope>NUCLEOTIDE SEQUENCE [LARGE SCALE GENOMIC DNA]</scope>
    <source>
        <strain evidence="4 5">1D</strain>
    </source>
</reference>
<feature type="active site" description="Proton acceptor" evidence="1">
    <location>
        <position position="111"/>
    </location>
</feature>
<gene>
    <name evidence="4" type="ORF">GTO85_03205</name>
</gene>
<feature type="binding site" evidence="2">
    <location>
        <position position="133"/>
    </location>
    <ligand>
        <name>Zn(2+)</name>
        <dbReference type="ChEBI" id="CHEBI:29105"/>
        <note>catalytic</note>
    </ligand>
</feature>
<comment type="cofactor">
    <cofactor evidence="2">
        <name>Zn(2+)</name>
        <dbReference type="ChEBI" id="CHEBI:29105"/>
    </cofactor>
    <text evidence="2">Binds 1 zinc ion per subunit.</text>
</comment>
<organism evidence="4 5">
    <name type="scientific">Lactobacillus crispatus</name>
    <dbReference type="NCBI Taxonomy" id="47770"/>
    <lineage>
        <taxon>Bacteria</taxon>
        <taxon>Bacillati</taxon>
        <taxon>Bacillota</taxon>
        <taxon>Bacilli</taxon>
        <taxon>Lactobacillales</taxon>
        <taxon>Lactobacillaceae</taxon>
        <taxon>Lactobacillus</taxon>
    </lineage>
</organism>
<keyword evidence="2" id="KW-0862">Zinc</keyword>
<dbReference type="PANTHER" id="PTHR45726:SF3">
    <property type="entry name" value="LEUKOTRIENE A-4 HYDROLASE"/>
    <property type="match status" value="1"/>
</dbReference>
<accession>A0A7H9E7V8</accession>
<keyword evidence="4" id="KW-0031">Aminopeptidase</keyword>
<dbReference type="PANTHER" id="PTHR45726">
    <property type="entry name" value="LEUKOTRIENE A-4 HYDROLASE"/>
    <property type="match status" value="1"/>
</dbReference>
<dbReference type="EMBL" id="CP047415">
    <property type="protein sequence ID" value="QLL73447.1"/>
    <property type="molecule type" value="Genomic_DNA"/>
</dbReference>
<proteinExistence type="predicted"/>
<protein>
    <submittedName>
        <fullName evidence="4">Aminopeptidase</fullName>
    </submittedName>
</protein>
<evidence type="ECO:0000259" key="3">
    <source>
        <dbReference type="Pfam" id="PF01433"/>
    </source>
</evidence>
<dbReference type="AlphaFoldDB" id="A0A7H9E7V8"/>
<sequence length="279" mass="32364">MREFAIAASNKFKVDHAYANGVRINDYYLASKNSKQYNKLALMTAQDSFHIFTKKIGKYPHKEIDITKGLLGKDTCGMEYPGLIMIDASGFLQKKHPLDRYNELTEDVSHEVGHQWFYGTVGSDEYMEPWLDEGITNLLENGVYDLTYTKSKSYCAKLMHSKFYTRKNVKRANKILKENANQFINKNKKANYINYPVNNPPKGVDTEDMAYELGMDFPAVLKVAMGETKFFDALHDYYQTYYLKQATTQDFLNIIRKYDNSKKVNNVINKFIDPKYLSE</sequence>
<dbReference type="GO" id="GO:0008237">
    <property type="term" value="F:metallopeptidase activity"/>
    <property type="evidence" value="ECO:0007669"/>
    <property type="project" value="InterPro"/>
</dbReference>
<keyword evidence="4" id="KW-0378">Hydrolase</keyword>
<evidence type="ECO:0000313" key="5">
    <source>
        <dbReference type="Proteomes" id="UP000510660"/>
    </source>
</evidence>
<keyword evidence="2" id="KW-0479">Metal-binding</keyword>
<dbReference type="Proteomes" id="UP000510660">
    <property type="component" value="Chromosome"/>
</dbReference>
<dbReference type="Gene3D" id="1.10.390.10">
    <property type="entry name" value="Neutral Protease Domain 2"/>
    <property type="match status" value="1"/>
</dbReference>
<dbReference type="GO" id="GO:0004177">
    <property type="term" value="F:aminopeptidase activity"/>
    <property type="evidence" value="ECO:0007669"/>
    <property type="project" value="UniProtKB-KW"/>
</dbReference>
<feature type="active site" description="Proton donor" evidence="1">
    <location>
        <position position="211"/>
    </location>
</feature>